<dbReference type="EMBL" id="VKHP01000107">
    <property type="protein sequence ID" value="NEU98864.1"/>
    <property type="molecule type" value="Genomic_DNA"/>
</dbReference>
<sequence length="177" mass="19633">MRETNGAETSMARSILIAIMASFALLVLNLTGFCYLRMRYLSNQELFERAIAHEAYRIGDYLPADTPKSYLASHPNCCSMPDFQPSNASLDVLLGNKILYVRVVYKRLQAEIDKYPREKFYEAFVETAPCGKTFHAIGMSRETICEVAPRLGPDPGNAAAATMSPVCGTPDVVGRLR</sequence>
<comment type="caution">
    <text evidence="2">The sequence shown here is derived from an EMBL/GenBank/DDBJ whole genome shotgun (WGS) entry which is preliminary data.</text>
</comment>
<keyword evidence="1" id="KW-0812">Transmembrane</keyword>
<organism evidence="2 3">
    <name type="scientific">Bradyrhizobium uaiense</name>
    <dbReference type="NCBI Taxonomy" id="2594946"/>
    <lineage>
        <taxon>Bacteria</taxon>
        <taxon>Pseudomonadati</taxon>
        <taxon>Pseudomonadota</taxon>
        <taxon>Alphaproteobacteria</taxon>
        <taxon>Hyphomicrobiales</taxon>
        <taxon>Nitrobacteraceae</taxon>
        <taxon>Bradyrhizobium</taxon>
    </lineage>
</organism>
<evidence type="ECO:0000313" key="2">
    <source>
        <dbReference type="EMBL" id="NEU98864.1"/>
    </source>
</evidence>
<feature type="transmembrane region" description="Helical" evidence="1">
    <location>
        <begin position="15"/>
        <end position="36"/>
    </location>
</feature>
<name>A0A6P1BKZ0_9BRAD</name>
<accession>A0A6P1BKZ0</accession>
<evidence type="ECO:0000256" key="1">
    <source>
        <dbReference type="SAM" id="Phobius"/>
    </source>
</evidence>
<proteinExistence type="predicted"/>
<evidence type="ECO:0000313" key="3">
    <source>
        <dbReference type="Proteomes" id="UP000468531"/>
    </source>
</evidence>
<keyword evidence="3" id="KW-1185">Reference proteome</keyword>
<dbReference type="RefSeq" id="WP_163157562.1">
    <property type="nucleotide sequence ID" value="NZ_VKHP01000107.1"/>
</dbReference>
<keyword evidence="1" id="KW-1133">Transmembrane helix</keyword>
<keyword evidence="1" id="KW-0472">Membrane</keyword>
<reference evidence="2 3" key="1">
    <citation type="journal article" date="2020" name="Arch. Microbiol.">
        <title>Bradyrhizobium uaiense sp. nov., a new highly efficient cowpea symbiont.</title>
        <authorList>
            <person name="Cabral Michel D."/>
            <person name="Azarias Guimaraes A."/>
            <person name="Martins da Costa E."/>
            <person name="Soares de Carvalho T."/>
            <person name="Balsanelli E."/>
            <person name="Willems A."/>
            <person name="Maltempi de Souza E."/>
            <person name="de Souza Moreira F.M."/>
        </authorList>
    </citation>
    <scope>NUCLEOTIDE SEQUENCE [LARGE SCALE GENOMIC DNA]</scope>
    <source>
        <strain evidence="2 3">UFLA 03-164</strain>
    </source>
</reference>
<gene>
    <name evidence="2" type="ORF">FNJ47_24310</name>
</gene>
<protein>
    <submittedName>
        <fullName evidence="2">Uncharacterized protein</fullName>
    </submittedName>
</protein>
<dbReference type="AlphaFoldDB" id="A0A6P1BKZ0"/>
<dbReference type="Proteomes" id="UP000468531">
    <property type="component" value="Unassembled WGS sequence"/>
</dbReference>